<evidence type="ECO:0000256" key="2">
    <source>
        <dbReference type="ARBA" id="ARBA00004987"/>
    </source>
</evidence>
<evidence type="ECO:0000256" key="3">
    <source>
        <dbReference type="ARBA" id="ARBA00005336"/>
    </source>
</evidence>
<dbReference type="InterPro" id="IPR001764">
    <property type="entry name" value="Glyco_hydro_3_N"/>
</dbReference>
<dbReference type="Pfam" id="PF01915">
    <property type="entry name" value="Glyco_hydro_3_C"/>
    <property type="match status" value="1"/>
</dbReference>
<proteinExistence type="inferred from homology"/>
<keyword evidence="16" id="KW-1185">Reference proteome</keyword>
<keyword evidence="11 12" id="KW-0624">Polysaccharide degradation</keyword>
<dbReference type="GO" id="GO:0030245">
    <property type="term" value="P:cellulose catabolic process"/>
    <property type="evidence" value="ECO:0007669"/>
    <property type="project" value="UniProtKB-KW"/>
</dbReference>
<dbReference type="InterPro" id="IPR017853">
    <property type="entry name" value="GH"/>
</dbReference>
<feature type="domain" description="Fibronectin type III-like" evidence="14">
    <location>
        <begin position="781"/>
        <end position="849"/>
    </location>
</feature>
<dbReference type="InterPro" id="IPR002772">
    <property type="entry name" value="Glyco_hydro_3_C"/>
</dbReference>
<protein>
    <recommendedName>
        <fullName evidence="4 12">beta-glucosidase</fullName>
        <ecNumber evidence="4 12">3.2.1.21</ecNumber>
    </recommendedName>
</protein>
<dbReference type="InterPro" id="IPR026891">
    <property type="entry name" value="Fn3-like"/>
</dbReference>
<dbReference type="Gene3D" id="3.40.50.1700">
    <property type="entry name" value="Glycoside hydrolase family 3 C-terminal domain"/>
    <property type="match status" value="1"/>
</dbReference>
<dbReference type="InterPro" id="IPR050288">
    <property type="entry name" value="Cellulose_deg_GH3"/>
</dbReference>
<evidence type="ECO:0000256" key="4">
    <source>
        <dbReference type="ARBA" id="ARBA00012744"/>
    </source>
</evidence>
<dbReference type="InterPro" id="IPR036962">
    <property type="entry name" value="Glyco_hydro_3_N_sf"/>
</dbReference>
<evidence type="ECO:0000256" key="6">
    <source>
        <dbReference type="ARBA" id="ARBA00022801"/>
    </source>
</evidence>
<dbReference type="EC" id="3.2.1.21" evidence="4 12"/>
<evidence type="ECO:0000256" key="13">
    <source>
        <dbReference type="SAM" id="SignalP"/>
    </source>
</evidence>
<comment type="similarity">
    <text evidence="3 12">Belongs to the glycosyl hydrolase 3 family.</text>
</comment>
<comment type="caution">
    <text evidence="15">The sequence shown here is derived from an EMBL/GenBank/DDBJ whole genome shotgun (WGS) entry which is preliminary data.</text>
</comment>
<evidence type="ECO:0000313" key="16">
    <source>
        <dbReference type="Proteomes" id="UP001147782"/>
    </source>
</evidence>
<dbReference type="Pfam" id="PF14310">
    <property type="entry name" value="Fn3-like"/>
    <property type="match status" value="1"/>
</dbReference>
<evidence type="ECO:0000259" key="14">
    <source>
        <dbReference type="SMART" id="SM01217"/>
    </source>
</evidence>
<keyword evidence="9 12" id="KW-0119">Carbohydrate metabolism</keyword>
<comment type="catalytic activity">
    <reaction evidence="1 12">
        <text>Hydrolysis of terminal, non-reducing beta-D-glucosyl residues with release of beta-D-glucose.</text>
        <dbReference type="EC" id="3.2.1.21"/>
    </reaction>
</comment>
<feature type="chain" id="PRO_5040873332" description="beta-glucosidase" evidence="13">
    <location>
        <begin position="20"/>
        <end position="862"/>
    </location>
</feature>
<dbReference type="PRINTS" id="PR00133">
    <property type="entry name" value="GLHYDRLASE3"/>
</dbReference>
<dbReference type="AlphaFoldDB" id="A0A9W9RQA2"/>
<evidence type="ECO:0000313" key="15">
    <source>
        <dbReference type="EMBL" id="KAJ5364161.1"/>
    </source>
</evidence>
<name>A0A9W9RQA2_9EURO</name>
<evidence type="ECO:0000256" key="8">
    <source>
        <dbReference type="ARBA" id="ARBA00023180"/>
    </source>
</evidence>
<keyword evidence="7" id="KW-0136">Cellulose degradation</keyword>
<dbReference type="Gene3D" id="3.20.20.300">
    <property type="entry name" value="Glycoside hydrolase, family 3, N-terminal domain"/>
    <property type="match status" value="1"/>
</dbReference>
<reference evidence="15" key="1">
    <citation type="submission" date="2022-11" db="EMBL/GenBank/DDBJ databases">
        <authorList>
            <person name="Petersen C."/>
        </authorList>
    </citation>
    <scope>NUCLEOTIDE SEQUENCE</scope>
    <source>
        <strain evidence="15">IBT 29864</strain>
    </source>
</reference>
<keyword evidence="5 13" id="KW-0732">Signal</keyword>
<keyword evidence="10 12" id="KW-0326">Glycosidase</keyword>
<dbReference type="FunFam" id="3.40.50.1700:FF:000003">
    <property type="entry name" value="Probable beta-glucosidase"/>
    <property type="match status" value="1"/>
</dbReference>
<feature type="signal peptide" evidence="13">
    <location>
        <begin position="1"/>
        <end position="19"/>
    </location>
</feature>
<keyword evidence="8" id="KW-0325">Glycoprotein</keyword>
<dbReference type="Gene3D" id="2.60.40.10">
    <property type="entry name" value="Immunoglobulins"/>
    <property type="match status" value="1"/>
</dbReference>
<comment type="pathway">
    <text evidence="2 12">Glycan metabolism; cellulose degradation.</text>
</comment>
<dbReference type="EMBL" id="JAPZBS010000008">
    <property type="protein sequence ID" value="KAJ5364161.1"/>
    <property type="molecule type" value="Genomic_DNA"/>
</dbReference>
<dbReference type="InterPro" id="IPR013783">
    <property type="entry name" value="Ig-like_fold"/>
</dbReference>
<dbReference type="Pfam" id="PF00933">
    <property type="entry name" value="Glyco_hydro_3"/>
    <property type="match status" value="1"/>
</dbReference>
<evidence type="ECO:0000256" key="5">
    <source>
        <dbReference type="ARBA" id="ARBA00022729"/>
    </source>
</evidence>
<dbReference type="SMART" id="SM01217">
    <property type="entry name" value="Fn3_like"/>
    <property type="match status" value="1"/>
</dbReference>
<evidence type="ECO:0000256" key="7">
    <source>
        <dbReference type="ARBA" id="ARBA00023001"/>
    </source>
</evidence>
<sequence>MKLGWLEATVLTAATVANAKDLAYSPPYYPSPWATGEGEWAEAYRRAVDFVSNLTLAEKVNLTTGAGWEQEHCVGETGGIPRLGMWGMCMQDSPLGIRDSDYNSGFPAGVNVAATWDKRLAYQRGVAMGEEHRDKGVDVQLGPVAGPLGKYPDSGRVWEGFSPDPVLTGVMMAETIKGIQDAGVIACAKHFIGNEQEHFRQAGEAQGYGYNITESVSSNIDDKTMHELYLWPFVDSVRAGVGSVMCSYNQINNSYGCSNSYTLNKLLKGELGFQGFVMSDWGAHHSGVGDALAGMDMSMPGDVVLGSPYSFWGTNLTVSVLNSTIPEWRLDDMAVRIMAAYYKVGRDRVRTPPNFSSWTRDEYGFEHYIVSENYVKLNQRVNVQRDHANVIRKIGSDSTVLLKNNGGLPLTHQERLVAVLGEDAGSNAYGANGCSDRGCDNGTLAMGWGSGTANFPYLITPEQAIQNEVLNYGNGQTNVFAVTDNGALDQMASVASTASVALVFVNADSGEGYINVDGNMGDRKNMTLWKNGEEVIKTATANCNNTIVIMHTPGSVLVGDWYDNENITAIVWAGLPGQESGRSLVDVLYGRINPGGKTPFTWGKERKDYGAAILTVANNGNGAPQDDFTEGNLIDYRRFDKDDVEPIFEFGFGLSYTKFEFSDLKVKELSADKYSATTGKTKHAPVLGKAGKASDNLFPSGINRVRQYLYPWLNSTNLKDSAADPHYGMDAKDYIPDGATDGTPQELLPASGPSGGNAGLFEDLIQVTATITNTGSVAGDEVPQLYVSLGGEDDPVRVLRAFDRVTIGAGQEIQWTTTLTRRDLSNWDVASQNWVISSAQKKVYVGNSSRKLPLSADLPSVQ</sequence>
<dbReference type="Proteomes" id="UP001147782">
    <property type="component" value="Unassembled WGS sequence"/>
</dbReference>
<dbReference type="OrthoDB" id="416222at2759"/>
<evidence type="ECO:0000256" key="10">
    <source>
        <dbReference type="ARBA" id="ARBA00023295"/>
    </source>
</evidence>
<dbReference type="PROSITE" id="PS00775">
    <property type="entry name" value="GLYCOSYL_HYDROL_F3"/>
    <property type="match status" value="1"/>
</dbReference>
<organism evidence="15 16">
    <name type="scientific">Penicillium cataractarum</name>
    <dbReference type="NCBI Taxonomy" id="2100454"/>
    <lineage>
        <taxon>Eukaryota</taxon>
        <taxon>Fungi</taxon>
        <taxon>Dikarya</taxon>
        <taxon>Ascomycota</taxon>
        <taxon>Pezizomycotina</taxon>
        <taxon>Eurotiomycetes</taxon>
        <taxon>Eurotiomycetidae</taxon>
        <taxon>Eurotiales</taxon>
        <taxon>Aspergillaceae</taxon>
        <taxon>Penicillium</taxon>
    </lineage>
</organism>
<evidence type="ECO:0000256" key="1">
    <source>
        <dbReference type="ARBA" id="ARBA00000448"/>
    </source>
</evidence>
<dbReference type="PANTHER" id="PTHR42715">
    <property type="entry name" value="BETA-GLUCOSIDASE"/>
    <property type="match status" value="1"/>
</dbReference>
<dbReference type="GeneID" id="81441966"/>
<dbReference type="InterPro" id="IPR036881">
    <property type="entry name" value="Glyco_hydro_3_C_sf"/>
</dbReference>
<dbReference type="RefSeq" id="XP_056551787.1">
    <property type="nucleotide sequence ID" value="XM_056702787.1"/>
</dbReference>
<evidence type="ECO:0000256" key="12">
    <source>
        <dbReference type="RuleBase" id="RU361161"/>
    </source>
</evidence>
<reference evidence="15" key="2">
    <citation type="journal article" date="2023" name="IMA Fungus">
        <title>Comparative genomic study of the Penicillium genus elucidates a diverse pangenome and 15 lateral gene transfer events.</title>
        <authorList>
            <person name="Petersen C."/>
            <person name="Sorensen T."/>
            <person name="Nielsen M.R."/>
            <person name="Sondergaard T.E."/>
            <person name="Sorensen J.L."/>
            <person name="Fitzpatrick D.A."/>
            <person name="Frisvad J.C."/>
            <person name="Nielsen K.L."/>
        </authorList>
    </citation>
    <scope>NUCLEOTIDE SEQUENCE</scope>
    <source>
        <strain evidence="15">IBT 29864</strain>
    </source>
</reference>
<keyword evidence="6 12" id="KW-0378">Hydrolase</keyword>
<accession>A0A9W9RQA2</accession>
<dbReference type="InterPro" id="IPR019800">
    <property type="entry name" value="Glyco_hydro_3_AS"/>
</dbReference>
<evidence type="ECO:0000256" key="9">
    <source>
        <dbReference type="ARBA" id="ARBA00023277"/>
    </source>
</evidence>
<dbReference type="SUPFAM" id="SSF51445">
    <property type="entry name" value="(Trans)glycosidases"/>
    <property type="match status" value="1"/>
</dbReference>
<dbReference type="PANTHER" id="PTHR42715:SF29">
    <property type="entry name" value="BETA-GLUCOSIDASE A-RELATED"/>
    <property type="match status" value="1"/>
</dbReference>
<dbReference type="SUPFAM" id="SSF52279">
    <property type="entry name" value="Beta-D-glucan exohydrolase, C-terminal domain"/>
    <property type="match status" value="1"/>
</dbReference>
<gene>
    <name evidence="15" type="ORF">N7496_009874</name>
</gene>
<evidence type="ECO:0000256" key="11">
    <source>
        <dbReference type="ARBA" id="ARBA00023326"/>
    </source>
</evidence>
<dbReference type="GO" id="GO:0008422">
    <property type="term" value="F:beta-glucosidase activity"/>
    <property type="evidence" value="ECO:0007669"/>
    <property type="project" value="UniProtKB-EC"/>
</dbReference>
<dbReference type="FunFam" id="3.20.20.300:FF:000002">
    <property type="entry name" value="Probable beta-glucosidase"/>
    <property type="match status" value="1"/>
</dbReference>